<dbReference type="EMBL" id="AKIJ01000004">
    <property type="protein sequence ID" value="KFG25862.1"/>
    <property type="molecule type" value="Genomic_DNA"/>
</dbReference>
<dbReference type="RefSeq" id="XP_052904417.1">
    <property type="nucleotide sequence ID" value="XM_053049467.1"/>
</dbReference>
<evidence type="ECO:0000313" key="3">
    <source>
        <dbReference type="Proteomes" id="UP000054524"/>
    </source>
</evidence>
<reference evidence="2 3" key="1">
    <citation type="journal article" date="2014" name="Genome Announc.">
        <title>Genome Sequence of the Microsporidian Species Nematocida sp1 Strain ERTm6 (ATCC PRA-372).</title>
        <authorList>
            <person name="Bakowski M.A."/>
            <person name="Priest M."/>
            <person name="Young S."/>
            <person name="Cuomo C.A."/>
            <person name="Troemel E.R."/>
        </authorList>
    </citation>
    <scope>NUCLEOTIDE SEQUENCE [LARGE SCALE GENOMIC DNA]</scope>
    <source>
        <strain evidence="2 3">ERTm6</strain>
    </source>
</reference>
<evidence type="ECO:0000313" key="2">
    <source>
        <dbReference type="EMBL" id="KFG25862.1"/>
    </source>
</evidence>
<gene>
    <name evidence="2" type="ORF">NESG_01850</name>
</gene>
<name>A0A086J144_NEMA1</name>
<feature type="signal peptide" evidence="1">
    <location>
        <begin position="1"/>
        <end position="18"/>
    </location>
</feature>
<accession>A0A086J144</accession>
<evidence type="ECO:0008006" key="4">
    <source>
        <dbReference type="Google" id="ProtNLM"/>
    </source>
</evidence>
<dbReference type="Proteomes" id="UP000054524">
    <property type="component" value="Unassembled WGS sequence"/>
</dbReference>
<dbReference type="GeneID" id="77676823"/>
<feature type="chain" id="PRO_5001807847" description="Vitellogenin domain-containing protein" evidence="1">
    <location>
        <begin position="19"/>
        <end position="948"/>
    </location>
</feature>
<evidence type="ECO:0000256" key="1">
    <source>
        <dbReference type="SAM" id="SignalP"/>
    </source>
</evidence>
<keyword evidence="3" id="KW-1185">Reference proteome</keyword>
<organism evidence="2 3">
    <name type="scientific">Nematocida ausubeli (strain ATCC PRA-371 / ERTm2)</name>
    <name type="common">Nematode killer fungus</name>
    <dbReference type="NCBI Taxonomy" id="1913371"/>
    <lineage>
        <taxon>Eukaryota</taxon>
        <taxon>Fungi</taxon>
        <taxon>Fungi incertae sedis</taxon>
        <taxon>Microsporidia</taxon>
        <taxon>Nematocida</taxon>
    </lineage>
</organism>
<proteinExistence type="predicted"/>
<keyword evidence="1" id="KW-0732">Signal</keyword>
<dbReference type="HOGENOM" id="CLU_009683_3_0_1"/>
<protein>
    <recommendedName>
        <fullName evidence="4">Vitellogenin domain-containing protein</fullName>
    </recommendedName>
</protein>
<comment type="caution">
    <text evidence="2">The sequence shown here is derived from an EMBL/GenBank/DDBJ whole genome shotgun (WGS) entry which is preliminary data.</text>
</comment>
<sequence length="948" mass="108231">MKLHLCLMQVLIAHQICASMGIHSIEKVLKAKLGPGFTLIHPEGPLSPLPAYISSRCGFVYNKRFFSPDINAWYELKEKKESEAGESKYIYTRQPDRDRVHSADKMPTSMQIGIENYHSVLLKMFPSPLGDLSIKTPRNNAFIAFLSDKEVSKHAYRILASLFLLSDGVNVPLTLSKTDKAATLTLKNLKNNTDHFSINMTVPRLVAMNKGLIKEKNVFQNDAVFIFEYFLKVKDSTLVTDKEYSSSVSYNEFKKGQFLNSPKWLMQAYIFEYISTPENYIAFSMVVHEMLCEYLEAARSDQNMNIQHIDSIFYRYFISEEDTARQFDYIKIMKEIQGIKSEHNISPFSADVQVPSAQRTPIYIRAKKEFISETFNNSVEASLLGVFFCLLYCPNTESYSTHHILHASEELTNFFCKYDTPFKATGAAVYKDWSRVVSGLCNNYIVYTGANRNRLEPGIVNMLCVITTITGTFETEKKTLDYIIREINQEHPKEAIFKTLEKYATNLFRSLSVGESGTLLDDIGESNKHISCFSLGHAHDNSRSVKVSLEKPQITSIADERKDIYGTIVITYKDKKEKAGVVLTSDTQDMKITNFPEFNQDWLSLSNKVNRLLWVNKLRRKKTFASCMVLHYLNQKMKKALPESDQTENLIKKITDTKEGTHAYLEKFLLMDTIQMPEHKLTLVYRMLLHKIGHSISQNDPIARFISNIIGSEFLDQTETLNKFISCITITGMNRQICPRINSVDDKVIEYDCCADMLKEGFKYCITANKPLSARVQFIKTALELGETHKDCEFLKIMASVSSKKQVQLLSFLTEKGKTIKHLVSIAEVLEAMQEKGESNPEISLSTSTFWAIWISIACQKDNLKRIIMDCFNQIPPYQDNIQVVSHNITREKGTGFYEKVAATMSGLEEALCKTQEDLTKYTILINIFGYEARGEIQTVDAPQDETQ</sequence>
<dbReference type="AlphaFoldDB" id="A0A086J144"/>